<dbReference type="InterPro" id="IPR036045">
    <property type="entry name" value="Sec1-like_sf"/>
</dbReference>
<dbReference type="InterPro" id="IPR043127">
    <property type="entry name" value="Sec-1-like_dom3a"/>
</dbReference>
<dbReference type="AlphaFoldDB" id="A0A9W8Y9Q2"/>
<evidence type="ECO:0000313" key="2">
    <source>
        <dbReference type="EMBL" id="KAJ4371246.1"/>
    </source>
</evidence>
<protein>
    <submittedName>
        <fullName evidence="2">Vesicle trafficking between the ER and Golgi</fullName>
    </submittedName>
</protein>
<gene>
    <name evidence="2" type="primary">SLY1_2</name>
    <name evidence="2" type="ORF">N0V83_004463</name>
</gene>
<keyword evidence="3" id="KW-1185">Reference proteome</keyword>
<accession>A0A9W8Y9Q2</accession>
<comment type="caution">
    <text evidence="2">The sequence shown here is derived from an EMBL/GenBank/DDBJ whole genome shotgun (WGS) entry which is preliminary data.</text>
</comment>
<dbReference type="Gene3D" id="1.25.40.60">
    <property type="match status" value="1"/>
</dbReference>
<dbReference type="PANTHER" id="PTHR11679">
    <property type="entry name" value="VESICLE PROTEIN SORTING-ASSOCIATED"/>
    <property type="match status" value="1"/>
</dbReference>
<dbReference type="Gene3D" id="3.90.830.10">
    <property type="entry name" value="Syntaxin Binding Protein 1, Chain A, domain 2"/>
    <property type="match status" value="1"/>
</dbReference>
<dbReference type="Pfam" id="PF00995">
    <property type="entry name" value="Sec1"/>
    <property type="match status" value="1"/>
</dbReference>
<proteinExistence type="inferred from homology"/>
<dbReference type="OrthoDB" id="10251230at2759"/>
<dbReference type="Gene3D" id="3.40.50.1910">
    <property type="match status" value="1"/>
</dbReference>
<dbReference type="GO" id="GO:0016192">
    <property type="term" value="P:vesicle-mediated transport"/>
    <property type="evidence" value="ECO:0007669"/>
    <property type="project" value="InterPro"/>
</dbReference>
<comment type="similarity">
    <text evidence="1">Belongs to the STXBP/unc-18/SEC1 family.</text>
</comment>
<sequence length="388" mass="42406">MSIPLDKDHPDKGSRKQAYDLTANDFFWKAHAADPFPNVAEAVTNEWTKYQADADSVTKMTGTSSIDDLDGESNQFAAHLKGAMSLLPELRERKATIEMHMNLLEGIMEKIKTRKLDVFFQLEEELSKQTKASMLEIIKDSDKGNVAIDKLRLFLQWYLTTEQELSRGDLESFTRALEEIGADTSVIQYVKTVRQITRMSMISTPAQPAQTSQLFGGFSSISSRVTDKFKEAGLGANFEGVLSGITGFLPKNSDGTLTKVTESLMEPSNASSSAISLTESFLYFDPRSANARGTVPPASQSRNQQSTGVRGIDASFGQRRAGFSEAIVFTVGGGSMDEYGNLQEWAKRTNTGGAAGTGKKRVVYGSTALYSPTTFVTEDLAQLGKEST</sequence>
<dbReference type="InterPro" id="IPR001619">
    <property type="entry name" value="Sec1-like"/>
</dbReference>
<evidence type="ECO:0000313" key="3">
    <source>
        <dbReference type="Proteomes" id="UP001140560"/>
    </source>
</evidence>
<evidence type="ECO:0000256" key="1">
    <source>
        <dbReference type="ARBA" id="ARBA00009884"/>
    </source>
</evidence>
<organism evidence="2 3">
    <name type="scientific">Neocucurbitaria cava</name>
    <dbReference type="NCBI Taxonomy" id="798079"/>
    <lineage>
        <taxon>Eukaryota</taxon>
        <taxon>Fungi</taxon>
        <taxon>Dikarya</taxon>
        <taxon>Ascomycota</taxon>
        <taxon>Pezizomycotina</taxon>
        <taxon>Dothideomycetes</taxon>
        <taxon>Pleosporomycetidae</taxon>
        <taxon>Pleosporales</taxon>
        <taxon>Pleosporineae</taxon>
        <taxon>Cucurbitariaceae</taxon>
        <taxon>Neocucurbitaria</taxon>
    </lineage>
</organism>
<dbReference type="Proteomes" id="UP001140560">
    <property type="component" value="Unassembled WGS sequence"/>
</dbReference>
<dbReference type="EMBL" id="JAPEUY010000007">
    <property type="protein sequence ID" value="KAJ4371246.1"/>
    <property type="molecule type" value="Genomic_DNA"/>
</dbReference>
<dbReference type="SUPFAM" id="SSF56815">
    <property type="entry name" value="Sec1/munc18-like (SM) proteins"/>
    <property type="match status" value="1"/>
</dbReference>
<dbReference type="InterPro" id="IPR027482">
    <property type="entry name" value="Sec1-like_dom2"/>
</dbReference>
<reference evidence="2" key="1">
    <citation type="submission" date="2022-10" db="EMBL/GenBank/DDBJ databases">
        <title>Tapping the CABI collections for fungal endophytes: first genome assemblies for Collariella, Neodidymelliopsis, Ascochyta clinopodiicola, Didymella pomorum, Didymosphaeria variabile, Neocosmospora piperis and Neocucurbitaria cava.</title>
        <authorList>
            <person name="Hill R."/>
        </authorList>
    </citation>
    <scope>NUCLEOTIDE SEQUENCE</scope>
    <source>
        <strain evidence="2">IMI 356814</strain>
    </source>
</reference>
<name>A0A9W8Y9Q2_9PLEO</name>